<reference evidence="2" key="1">
    <citation type="journal article" date="2015" name="Nat. Plants">
        <title>Genome expansion of Arabis alpina linked with retrotransposition and reduced symmetric DNA methylation.</title>
        <authorList>
            <person name="Willing E.M."/>
            <person name="Rawat V."/>
            <person name="Mandakova T."/>
            <person name="Maumus F."/>
            <person name="James G.V."/>
            <person name="Nordstroem K.J."/>
            <person name="Becker C."/>
            <person name="Warthmann N."/>
            <person name="Chica C."/>
            <person name="Szarzynska B."/>
            <person name="Zytnicki M."/>
            <person name="Albani M.C."/>
            <person name="Kiefer C."/>
            <person name="Bergonzi S."/>
            <person name="Castaings L."/>
            <person name="Mateos J.L."/>
            <person name="Berns M.C."/>
            <person name="Bujdoso N."/>
            <person name="Piofczyk T."/>
            <person name="de Lorenzo L."/>
            <person name="Barrero-Sicilia C."/>
            <person name="Mateos I."/>
            <person name="Piednoel M."/>
            <person name="Hagmann J."/>
            <person name="Chen-Min-Tao R."/>
            <person name="Iglesias-Fernandez R."/>
            <person name="Schuster S.C."/>
            <person name="Alonso-Blanco C."/>
            <person name="Roudier F."/>
            <person name="Carbonero P."/>
            <person name="Paz-Ares J."/>
            <person name="Davis S.J."/>
            <person name="Pecinka A."/>
            <person name="Quesneville H."/>
            <person name="Colot V."/>
            <person name="Lysak M.A."/>
            <person name="Weigel D."/>
            <person name="Coupland G."/>
            <person name="Schneeberger K."/>
        </authorList>
    </citation>
    <scope>NUCLEOTIDE SEQUENCE [LARGE SCALE GENOMIC DNA]</scope>
    <source>
        <strain evidence="2">cv. Pajares</strain>
    </source>
</reference>
<organism evidence="1 2">
    <name type="scientific">Arabis alpina</name>
    <name type="common">Alpine rock-cress</name>
    <dbReference type="NCBI Taxonomy" id="50452"/>
    <lineage>
        <taxon>Eukaryota</taxon>
        <taxon>Viridiplantae</taxon>
        <taxon>Streptophyta</taxon>
        <taxon>Embryophyta</taxon>
        <taxon>Tracheophyta</taxon>
        <taxon>Spermatophyta</taxon>
        <taxon>Magnoliopsida</taxon>
        <taxon>eudicotyledons</taxon>
        <taxon>Gunneridae</taxon>
        <taxon>Pentapetalae</taxon>
        <taxon>rosids</taxon>
        <taxon>malvids</taxon>
        <taxon>Brassicales</taxon>
        <taxon>Brassicaceae</taxon>
        <taxon>Arabideae</taxon>
        <taxon>Arabis</taxon>
    </lineage>
</organism>
<accession>A0A087G141</accession>
<dbReference type="EMBL" id="KL977440">
    <property type="protein sequence ID" value="KFK23593.1"/>
    <property type="molecule type" value="Genomic_DNA"/>
</dbReference>
<dbReference type="Gramene" id="KFK23593">
    <property type="protein sequence ID" value="KFK23593"/>
    <property type="gene ID" value="AALP_AAs59683U000100"/>
</dbReference>
<protein>
    <submittedName>
        <fullName evidence="1">Uncharacterized protein</fullName>
    </submittedName>
</protein>
<dbReference type="Proteomes" id="UP000029120">
    <property type="component" value="Unassembled WGS sequence"/>
</dbReference>
<gene>
    <name evidence="1" type="ORF">AALP_AAs59683U000100</name>
</gene>
<feature type="non-terminal residue" evidence="1">
    <location>
        <position position="1"/>
    </location>
</feature>
<evidence type="ECO:0000313" key="2">
    <source>
        <dbReference type="Proteomes" id="UP000029120"/>
    </source>
</evidence>
<dbReference type="AlphaFoldDB" id="A0A087G141"/>
<proteinExistence type="predicted"/>
<keyword evidence="2" id="KW-1185">Reference proteome</keyword>
<sequence length="32" mass="3448">KKYGHIAYGDPRIILSSTSIATVSICKPRSQG</sequence>
<evidence type="ECO:0000313" key="1">
    <source>
        <dbReference type="EMBL" id="KFK23593.1"/>
    </source>
</evidence>
<name>A0A087G141_ARAAL</name>